<organism evidence="2 3">
    <name type="scientific">Ahniella affigens</name>
    <dbReference type="NCBI Taxonomy" id="2021234"/>
    <lineage>
        <taxon>Bacteria</taxon>
        <taxon>Pseudomonadati</taxon>
        <taxon>Pseudomonadota</taxon>
        <taxon>Gammaproteobacteria</taxon>
        <taxon>Lysobacterales</taxon>
        <taxon>Rhodanobacteraceae</taxon>
        <taxon>Ahniella</taxon>
    </lineage>
</organism>
<dbReference type="OrthoDB" id="6327875at2"/>
<sequence length="466" mass="49498">MRSILVVLTCLCIGHAEALTYQVGPTRTHTTLSALFTAIDLGPGDLVEVDGGVTYDVGSPGIVMGSGDAGAPGNPVVLRGIAVAGARPILRGGTNTIEFRSSNHVVFENFEVTGTGNTSTGTFRCIYHHAHDITIRNVLVRDCPRHGILGADTDSGSLTIEYSEIRNSGSNQGNHAVYMATDEVAYPGAVFRLQYSYLHDSQFDDAVPGGNLVKSRAERNEIYYNWLEGAYFHELELIGPDPNGAQPGFTETLKREDSDVVGNVILHTASFGAVVRFGGDATGQSNGRYRVVNNTIVRSQATADTPTVFRLFDGIESLEFHNNVIWRDGASNVTLVRAVEAVWASGTARVTGSNNWVKSGFVFNPTNLSHTIVGTITGTIPGFVDAAGANFVPALGSSLLDAGNANTVTTPDFDLSNPLFPPVVHPPLRAPLAPGGTVARPVSLPIDIGAFEVDLVARIFSNGFED</sequence>
<dbReference type="AlphaFoldDB" id="A0A2P1PS04"/>
<evidence type="ECO:0000313" key="3">
    <source>
        <dbReference type="Proteomes" id="UP000241074"/>
    </source>
</evidence>
<dbReference type="Gene3D" id="2.160.20.10">
    <property type="entry name" value="Single-stranded right-handed beta-helix, Pectin lyase-like"/>
    <property type="match status" value="1"/>
</dbReference>
<dbReference type="EMBL" id="CP027860">
    <property type="protein sequence ID" value="AVP97608.1"/>
    <property type="molecule type" value="Genomic_DNA"/>
</dbReference>
<dbReference type="InterPro" id="IPR012334">
    <property type="entry name" value="Pectin_lyas_fold"/>
</dbReference>
<accession>A0A2P1PS04</accession>
<reference evidence="2 3" key="2">
    <citation type="submission" date="2018-03" db="EMBL/GenBank/DDBJ databases">
        <authorList>
            <person name="Keele B.F."/>
        </authorList>
    </citation>
    <scope>NUCLEOTIDE SEQUENCE [LARGE SCALE GENOMIC DNA]</scope>
    <source>
        <strain evidence="2 3">D13</strain>
    </source>
</reference>
<dbReference type="Proteomes" id="UP000241074">
    <property type="component" value="Chromosome"/>
</dbReference>
<feature type="chain" id="PRO_5015133240" description="Right handed beta helix domain-containing protein" evidence="1">
    <location>
        <begin position="19"/>
        <end position="466"/>
    </location>
</feature>
<name>A0A2P1PS04_9GAMM</name>
<keyword evidence="3" id="KW-1185">Reference proteome</keyword>
<dbReference type="RefSeq" id="WP_106891528.1">
    <property type="nucleotide sequence ID" value="NZ_CP027860.1"/>
</dbReference>
<evidence type="ECO:0000256" key="1">
    <source>
        <dbReference type="SAM" id="SignalP"/>
    </source>
</evidence>
<keyword evidence="1" id="KW-0732">Signal</keyword>
<protein>
    <recommendedName>
        <fullName evidence="4">Right handed beta helix domain-containing protein</fullName>
    </recommendedName>
</protein>
<feature type="signal peptide" evidence="1">
    <location>
        <begin position="1"/>
        <end position="18"/>
    </location>
</feature>
<dbReference type="InterPro" id="IPR011050">
    <property type="entry name" value="Pectin_lyase_fold/virulence"/>
</dbReference>
<gene>
    <name evidence="2" type="ORF">C7S18_10540</name>
</gene>
<dbReference type="KEGG" id="xba:C7S18_10540"/>
<dbReference type="SUPFAM" id="SSF51126">
    <property type="entry name" value="Pectin lyase-like"/>
    <property type="match status" value="1"/>
</dbReference>
<proteinExistence type="predicted"/>
<evidence type="ECO:0008006" key="4">
    <source>
        <dbReference type="Google" id="ProtNLM"/>
    </source>
</evidence>
<reference evidence="2 3" key="1">
    <citation type="submission" date="2018-03" db="EMBL/GenBank/DDBJ databases">
        <title>Ahniella affigens gen. nov., sp. nov., a gammaproteobacterium isolated from sandy soil near a stream.</title>
        <authorList>
            <person name="Ko Y."/>
            <person name="Kim J.-H."/>
        </authorList>
    </citation>
    <scope>NUCLEOTIDE SEQUENCE [LARGE SCALE GENOMIC DNA]</scope>
    <source>
        <strain evidence="2 3">D13</strain>
    </source>
</reference>
<evidence type="ECO:0000313" key="2">
    <source>
        <dbReference type="EMBL" id="AVP97608.1"/>
    </source>
</evidence>